<proteinExistence type="predicted"/>
<organism evidence="2 3">
    <name type="scientific">Cercopithifilaria johnstoni</name>
    <dbReference type="NCBI Taxonomy" id="2874296"/>
    <lineage>
        <taxon>Eukaryota</taxon>
        <taxon>Metazoa</taxon>
        <taxon>Ecdysozoa</taxon>
        <taxon>Nematoda</taxon>
        <taxon>Chromadorea</taxon>
        <taxon>Rhabditida</taxon>
        <taxon>Spirurina</taxon>
        <taxon>Spiruromorpha</taxon>
        <taxon>Filarioidea</taxon>
        <taxon>Onchocercidae</taxon>
        <taxon>Cercopithifilaria</taxon>
    </lineage>
</organism>
<sequence>MSRSFTFRIIKQTKSIPESMNKMMLIWGDGKKGERFENFKLLALLLLLLLLGGYLVGLSVCWEAGEKGGKKRKRSGGSGGCAVGASKETFRMKN</sequence>
<name>A0A8J2QB43_9BILA</name>
<protein>
    <submittedName>
        <fullName evidence="2">Uncharacterized protein</fullName>
    </submittedName>
</protein>
<reference evidence="2" key="1">
    <citation type="submission" date="2021-09" db="EMBL/GenBank/DDBJ databases">
        <authorList>
            <consortium name="Pathogen Informatics"/>
        </authorList>
    </citation>
    <scope>NUCLEOTIDE SEQUENCE</scope>
</reference>
<keyword evidence="3" id="KW-1185">Reference proteome</keyword>
<dbReference type="EMBL" id="CAKAEH010001863">
    <property type="protein sequence ID" value="CAG9539902.1"/>
    <property type="molecule type" value="Genomic_DNA"/>
</dbReference>
<evidence type="ECO:0000313" key="2">
    <source>
        <dbReference type="EMBL" id="CAG9539902.1"/>
    </source>
</evidence>
<accession>A0A8J2QB43</accession>
<dbReference type="AlphaFoldDB" id="A0A8J2QB43"/>
<gene>
    <name evidence="2" type="ORF">CJOHNSTONI_LOCUS9464</name>
</gene>
<comment type="caution">
    <text evidence="2">The sequence shown here is derived from an EMBL/GenBank/DDBJ whole genome shotgun (WGS) entry which is preliminary data.</text>
</comment>
<evidence type="ECO:0000313" key="3">
    <source>
        <dbReference type="Proteomes" id="UP000746747"/>
    </source>
</evidence>
<evidence type="ECO:0000256" key="1">
    <source>
        <dbReference type="SAM" id="MobiDB-lite"/>
    </source>
</evidence>
<feature type="region of interest" description="Disordered" evidence="1">
    <location>
        <begin position="68"/>
        <end position="94"/>
    </location>
</feature>
<dbReference type="Proteomes" id="UP000746747">
    <property type="component" value="Unassembled WGS sequence"/>
</dbReference>